<gene>
    <name evidence="1" type="ORF">C8D78_2617</name>
</gene>
<dbReference type="RefSeq" id="WP_167467907.1">
    <property type="nucleotide sequence ID" value="NZ_RBIR01000005.1"/>
</dbReference>
<accession>A0A495ERB3</accession>
<dbReference type="Proteomes" id="UP000276055">
    <property type="component" value="Unassembled WGS sequence"/>
</dbReference>
<evidence type="ECO:0000313" key="1">
    <source>
        <dbReference type="EMBL" id="RKR18876.1"/>
    </source>
</evidence>
<sequence length="47" mass="4671">MLTADRLATGTQEPSAASIIAAGTKTSAAGIASCPEDCHYCSGPETD</sequence>
<evidence type="ECO:0000313" key="2">
    <source>
        <dbReference type="Proteomes" id="UP000276055"/>
    </source>
</evidence>
<reference evidence="1 2" key="1">
    <citation type="submission" date="2018-10" db="EMBL/GenBank/DDBJ databases">
        <title>Genomic Encyclopedia of Type Strains, Phase IV (KMG-IV): sequencing the most valuable type-strain genomes for metagenomic binning, comparative biology and taxonomic classification.</title>
        <authorList>
            <person name="Goeker M."/>
        </authorList>
    </citation>
    <scope>NUCLEOTIDE SEQUENCE [LARGE SCALE GENOMIC DNA]</scope>
    <source>
        <strain evidence="1 2">DSM 25586</strain>
    </source>
</reference>
<dbReference type="AlphaFoldDB" id="A0A495ERB3"/>
<organism evidence="1 2">
    <name type="scientific">Arthrobacter oryzae</name>
    <dbReference type="NCBI Taxonomy" id="409290"/>
    <lineage>
        <taxon>Bacteria</taxon>
        <taxon>Bacillati</taxon>
        <taxon>Actinomycetota</taxon>
        <taxon>Actinomycetes</taxon>
        <taxon>Micrococcales</taxon>
        <taxon>Micrococcaceae</taxon>
        <taxon>Arthrobacter</taxon>
    </lineage>
</organism>
<dbReference type="EMBL" id="RBIR01000005">
    <property type="protein sequence ID" value="RKR18876.1"/>
    <property type="molecule type" value="Genomic_DNA"/>
</dbReference>
<protein>
    <submittedName>
        <fullName evidence="1">Uncharacterized protein</fullName>
    </submittedName>
</protein>
<comment type="caution">
    <text evidence="1">The sequence shown here is derived from an EMBL/GenBank/DDBJ whole genome shotgun (WGS) entry which is preliminary data.</text>
</comment>
<proteinExistence type="predicted"/>
<name>A0A495ERB3_9MICC</name>